<evidence type="ECO:0008006" key="2">
    <source>
        <dbReference type="Google" id="ProtNLM"/>
    </source>
</evidence>
<protein>
    <recommendedName>
        <fullName evidence="2">Integral membrane protein</fullName>
    </recommendedName>
</protein>
<sequence length="121" mass="14055">MGRVAFIFYLLPILSTTKISKIILRGLLTLQVVNFVSIVLLLSQCRDIRGIWDPLFAERTECMDVSVEIYYGYFQCCKLFIKNPSRFLQETQKSSLQRLNRFDPLRLPVLYLLESQTTTPG</sequence>
<dbReference type="VEuPathDB" id="FungiDB:F9C07_3056"/>
<name>A0A5N6HCP8_ASPFL</name>
<evidence type="ECO:0000313" key="1">
    <source>
        <dbReference type="EMBL" id="KAB8252018.1"/>
    </source>
</evidence>
<dbReference type="AlphaFoldDB" id="A0A5N6HCP8"/>
<organism evidence="1">
    <name type="scientific">Aspergillus flavus</name>
    <dbReference type="NCBI Taxonomy" id="5059"/>
    <lineage>
        <taxon>Eukaryota</taxon>
        <taxon>Fungi</taxon>
        <taxon>Dikarya</taxon>
        <taxon>Ascomycota</taxon>
        <taxon>Pezizomycotina</taxon>
        <taxon>Eurotiomycetes</taxon>
        <taxon>Eurotiomycetidae</taxon>
        <taxon>Eurotiales</taxon>
        <taxon>Aspergillaceae</taxon>
        <taxon>Aspergillus</taxon>
        <taxon>Aspergillus subgen. Circumdati</taxon>
    </lineage>
</organism>
<reference evidence="1" key="1">
    <citation type="submission" date="2019-04" db="EMBL/GenBank/DDBJ databases">
        <title>Friends and foes A comparative genomics study of 23 Aspergillus species from section Flavi.</title>
        <authorList>
            <consortium name="DOE Joint Genome Institute"/>
            <person name="Kjaerbolling I."/>
            <person name="Vesth T."/>
            <person name="Frisvad J.C."/>
            <person name="Nybo J.L."/>
            <person name="Theobald S."/>
            <person name="Kildgaard S."/>
            <person name="Isbrandt T."/>
            <person name="Kuo A."/>
            <person name="Sato A."/>
            <person name="Lyhne E.K."/>
            <person name="Kogle M.E."/>
            <person name="Wiebenga A."/>
            <person name="Kun R.S."/>
            <person name="Lubbers R.J."/>
            <person name="Makela M.R."/>
            <person name="Barry K."/>
            <person name="Chovatia M."/>
            <person name="Clum A."/>
            <person name="Daum C."/>
            <person name="Haridas S."/>
            <person name="He G."/>
            <person name="LaButti K."/>
            <person name="Lipzen A."/>
            <person name="Mondo S."/>
            <person name="Riley R."/>
            <person name="Salamov A."/>
            <person name="Simmons B.A."/>
            <person name="Magnuson J.K."/>
            <person name="Henrissat B."/>
            <person name="Mortensen U.H."/>
            <person name="Larsen T.O."/>
            <person name="Devries R.P."/>
            <person name="Grigoriev I.V."/>
            <person name="Machida M."/>
            <person name="Baker S.E."/>
            <person name="Andersen M.R."/>
        </authorList>
    </citation>
    <scope>NUCLEOTIDE SEQUENCE [LARGE SCALE GENOMIC DNA]</scope>
    <source>
        <strain evidence="1">CBS 121.62</strain>
    </source>
</reference>
<accession>A0A5N6HCP8</accession>
<dbReference type="EMBL" id="ML734557">
    <property type="protein sequence ID" value="KAB8252018.1"/>
    <property type="molecule type" value="Genomic_DNA"/>
</dbReference>
<gene>
    <name evidence="1" type="ORF">BDV35DRAFT_337937</name>
</gene>
<proteinExistence type="predicted"/>
<dbReference type="Proteomes" id="UP000325434">
    <property type="component" value="Unassembled WGS sequence"/>
</dbReference>
<dbReference type="VEuPathDB" id="FungiDB:AFLA_001568"/>